<dbReference type="Pfam" id="PF11716">
    <property type="entry name" value="MDMPI_N"/>
    <property type="match status" value="1"/>
</dbReference>
<dbReference type="SUPFAM" id="SSF109854">
    <property type="entry name" value="DinB/YfiT-like putative metalloenzymes"/>
    <property type="match status" value="1"/>
</dbReference>
<reference evidence="2 3" key="1">
    <citation type="submission" date="2016-04" db="EMBL/GenBank/DDBJ databases">
        <title>Complete genome sequence and analysis of deep-sea sediment isolate, Amycolatopsis sp. WP1.</title>
        <authorList>
            <person name="Wang H."/>
            <person name="Chen S."/>
            <person name="Wu Q."/>
        </authorList>
    </citation>
    <scope>NUCLEOTIDE SEQUENCE [LARGE SCALE GENOMIC DNA]</scope>
    <source>
        <strain evidence="2 3">WP1</strain>
    </source>
</reference>
<protein>
    <submittedName>
        <fullName evidence="2">DinB family protein</fullName>
    </submittedName>
</protein>
<gene>
    <name evidence="2" type="ORF">A4R43_32315</name>
</gene>
<dbReference type="InterPro" id="IPR017517">
    <property type="entry name" value="Maleyloyr_isom"/>
</dbReference>
<dbReference type="Proteomes" id="UP000250434">
    <property type="component" value="Chromosome"/>
</dbReference>
<evidence type="ECO:0000313" key="3">
    <source>
        <dbReference type="Proteomes" id="UP000250434"/>
    </source>
</evidence>
<dbReference type="RefSeq" id="WP_113695619.1">
    <property type="nucleotide sequence ID" value="NZ_CP015163.1"/>
</dbReference>
<proteinExistence type="predicted"/>
<dbReference type="AlphaFoldDB" id="A0A344LET4"/>
<dbReference type="NCBIfam" id="TIGR03083">
    <property type="entry name" value="maleylpyruvate isomerase family mycothiol-dependent enzyme"/>
    <property type="match status" value="1"/>
</dbReference>
<dbReference type="InterPro" id="IPR034660">
    <property type="entry name" value="DinB/YfiT-like"/>
</dbReference>
<name>A0A344LET4_9PSEU</name>
<keyword evidence="3" id="KW-1185">Reference proteome</keyword>
<sequence>MTGAADTMSMAVRERADFADFLETLTPEQWAGPTLCAQWTVRELVAHAVSYDELGWPRTLRRFVRGRFRAGVVNQLGIDEYPCPPEQLIAILRANLRPRGLPAAFGGMIALLDATIHHQDIRRPLGLTREIPPERLRRALHLSLRAPPIRGFQRSRGVTLVATDVGWRHGRGPEVRGPGEAVLMAIAGRREALAELTGPGLPVLTARR</sequence>
<evidence type="ECO:0000313" key="2">
    <source>
        <dbReference type="EMBL" id="AXB46558.1"/>
    </source>
</evidence>
<evidence type="ECO:0000259" key="1">
    <source>
        <dbReference type="Pfam" id="PF11716"/>
    </source>
</evidence>
<dbReference type="OrthoDB" id="5178565at2"/>
<dbReference type="GO" id="GO:0046872">
    <property type="term" value="F:metal ion binding"/>
    <property type="evidence" value="ECO:0007669"/>
    <property type="project" value="InterPro"/>
</dbReference>
<organism evidence="2 3">
    <name type="scientific">Amycolatopsis albispora</name>
    <dbReference type="NCBI Taxonomy" id="1804986"/>
    <lineage>
        <taxon>Bacteria</taxon>
        <taxon>Bacillati</taxon>
        <taxon>Actinomycetota</taxon>
        <taxon>Actinomycetes</taxon>
        <taxon>Pseudonocardiales</taxon>
        <taxon>Pseudonocardiaceae</taxon>
        <taxon>Amycolatopsis</taxon>
    </lineage>
</organism>
<dbReference type="EMBL" id="CP015163">
    <property type="protein sequence ID" value="AXB46558.1"/>
    <property type="molecule type" value="Genomic_DNA"/>
</dbReference>
<dbReference type="KEGG" id="aab:A4R43_32315"/>
<dbReference type="InterPro" id="IPR024344">
    <property type="entry name" value="MDMPI_metal-binding"/>
</dbReference>
<feature type="domain" description="Mycothiol-dependent maleylpyruvate isomerase metal-binding" evidence="1">
    <location>
        <begin position="13"/>
        <end position="62"/>
    </location>
</feature>
<dbReference type="Gene3D" id="1.20.120.450">
    <property type="entry name" value="dinb family like domain"/>
    <property type="match status" value="1"/>
</dbReference>
<accession>A0A344LET4</accession>